<organism evidence="1 2">
    <name type="scientific">Thiorhodovibrio winogradskyi</name>
    <dbReference type="NCBI Taxonomy" id="77007"/>
    <lineage>
        <taxon>Bacteria</taxon>
        <taxon>Pseudomonadati</taxon>
        <taxon>Pseudomonadota</taxon>
        <taxon>Gammaproteobacteria</taxon>
        <taxon>Chromatiales</taxon>
        <taxon>Chromatiaceae</taxon>
        <taxon>Thiorhodovibrio</taxon>
    </lineage>
</organism>
<sequence>MPGGFVRTKTKSAAAAQTNVAQLPVQIERVATFKTPDGKCFTTEAEALIHVAKSKFSDRVEAYITAKGEWPKGTAGRARNIIGEFLAWKESQK</sequence>
<protein>
    <submittedName>
        <fullName evidence="1">Uncharacterized protein</fullName>
    </submittedName>
</protein>
<accession>A0ABZ0SDB6</accession>
<reference evidence="1 2" key="1">
    <citation type="journal article" date="2023" name="Microorganisms">
        <title>Thiorhodovibrio frisius and Trv. litoralis spp. nov., Two Novel Members from a Clade of Fastidious Purple Sulfur Bacteria That Exhibit Unique Red-Shifted Light-Harvesting Capabilities.</title>
        <authorList>
            <person name="Methner A."/>
            <person name="Kuzyk S.B."/>
            <person name="Petersen J."/>
            <person name="Bauer S."/>
            <person name="Brinkmann H."/>
            <person name="Sichau K."/>
            <person name="Wanner G."/>
            <person name="Wolf J."/>
            <person name="Neumann-Schaal M."/>
            <person name="Henke P."/>
            <person name="Tank M."/>
            <person name="Sproer C."/>
            <person name="Bunk B."/>
            <person name="Overmann J."/>
        </authorList>
    </citation>
    <scope>NUCLEOTIDE SEQUENCE [LARGE SCALE GENOMIC DNA]</scope>
    <source>
        <strain evidence="1 2">DSM 6702</strain>
    </source>
</reference>
<name>A0ABZ0SDB6_9GAMM</name>
<keyword evidence="2" id="KW-1185">Reference proteome</keyword>
<dbReference type="Proteomes" id="UP001432180">
    <property type="component" value="Chromosome"/>
</dbReference>
<proteinExistence type="predicted"/>
<gene>
    <name evidence="1" type="ORF">Thiowin_03978</name>
</gene>
<dbReference type="EMBL" id="CP121472">
    <property type="protein sequence ID" value="WPL18887.1"/>
    <property type="molecule type" value="Genomic_DNA"/>
</dbReference>
<evidence type="ECO:0000313" key="1">
    <source>
        <dbReference type="EMBL" id="WPL18887.1"/>
    </source>
</evidence>
<evidence type="ECO:0000313" key="2">
    <source>
        <dbReference type="Proteomes" id="UP001432180"/>
    </source>
</evidence>